<dbReference type="SUPFAM" id="SSF53720">
    <property type="entry name" value="ALDH-like"/>
    <property type="match status" value="1"/>
</dbReference>
<dbReference type="Gene3D" id="3.40.605.10">
    <property type="entry name" value="Aldehyde Dehydrogenase, Chain A, domain 1"/>
    <property type="match status" value="1"/>
</dbReference>
<dbReference type="Proteomes" id="UP000422989">
    <property type="component" value="Chromosome"/>
</dbReference>
<dbReference type="EMBL" id="CP032550">
    <property type="protein sequence ID" value="QGU26719.1"/>
    <property type="molecule type" value="Genomic_DNA"/>
</dbReference>
<feature type="domain" description="Aldehyde dehydrogenase" evidence="2">
    <location>
        <begin position="11"/>
        <end position="454"/>
    </location>
</feature>
<evidence type="ECO:0000313" key="3">
    <source>
        <dbReference type="EMBL" id="QGU26719.1"/>
    </source>
</evidence>
<dbReference type="InterPro" id="IPR016163">
    <property type="entry name" value="Ald_DH_C"/>
</dbReference>
<dbReference type="InterPro" id="IPR015590">
    <property type="entry name" value="Aldehyde_DH_dom"/>
</dbReference>
<proteinExistence type="predicted"/>
<dbReference type="PANTHER" id="PTHR11699">
    <property type="entry name" value="ALDEHYDE DEHYDROGENASE-RELATED"/>
    <property type="match status" value="1"/>
</dbReference>
<dbReference type="OrthoDB" id="6882680at2"/>
<dbReference type="GO" id="GO:0016620">
    <property type="term" value="F:oxidoreductase activity, acting on the aldehyde or oxo group of donors, NAD or NADP as acceptor"/>
    <property type="evidence" value="ECO:0007669"/>
    <property type="project" value="InterPro"/>
</dbReference>
<evidence type="ECO:0000256" key="1">
    <source>
        <dbReference type="ARBA" id="ARBA00023002"/>
    </source>
</evidence>
<evidence type="ECO:0000259" key="2">
    <source>
        <dbReference type="Pfam" id="PF00171"/>
    </source>
</evidence>
<keyword evidence="4" id="KW-1185">Reference proteome</keyword>
<dbReference type="CDD" id="cd07078">
    <property type="entry name" value="ALDH"/>
    <property type="match status" value="1"/>
</dbReference>
<dbReference type="InterPro" id="IPR016162">
    <property type="entry name" value="Ald_DH_N"/>
</dbReference>
<sequence>MSAGAFVRTGDEIVIADPRDGSIVGGVPAADADEVRAAVARAREAFPAWRATPAAARGQALRRAAHALAARASEVADLEQRENGRLRSDVEGGIGAAVDTLLQYSEYGPLHRGRSLRGGAEALDLTRAEPRGVVAVVTPWNDPVAVAIGLIGAAIATGNTVVHKPSERCPHLGLLIGEILAAELPEGVLCTVSGRAQTGEALVSCPDVDMVAHVGSTAAGERIARAVALTGAHLIRENGGNDALVVDAGVDPVWAAGQAALGSFANSGQICTSVERIFVHRDIADDFVAALVAEAESRNAANALAPLVDERMRAEVDAQVTGSIAQGARALVGGAISDGPGCHYPATVLVGCTPTMPVFQQETFGPVAPVMVVDDFDEAVRLAAHDEHGLAASVLTADIGHANRAIDALPVGTVKVNAVFGGAPGGSAQPRGRSGSGFGYGPELLDEMTVVKVVHLSPAVTR</sequence>
<protein>
    <submittedName>
        <fullName evidence="3">Aldehyde dehydrogenase</fullName>
    </submittedName>
</protein>
<dbReference type="RefSeq" id="WP_156241122.1">
    <property type="nucleotide sequence ID" value="NZ_BAAAZL010000002.1"/>
</dbReference>
<dbReference type="Pfam" id="PF00171">
    <property type="entry name" value="Aldedh"/>
    <property type="match status" value="1"/>
</dbReference>
<name>A0A6I6DYH1_9MICO</name>
<keyword evidence="1" id="KW-0560">Oxidoreductase</keyword>
<dbReference type="Gene3D" id="3.40.309.10">
    <property type="entry name" value="Aldehyde Dehydrogenase, Chain A, domain 2"/>
    <property type="match status" value="1"/>
</dbReference>
<organism evidence="3 4">
    <name type="scientific">Microbacterium oryzae</name>
    <dbReference type="NCBI Taxonomy" id="743009"/>
    <lineage>
        <taxon>Bacteria</taxon>
        <taxon>Bacillati</taxon>
        <taxon>Actinomycetota</taxon>
        <taxon>Actinomycetes</taxon>
        <taxon>Micrococcales</taxon>
        <taxon>Microbacteriaceae</taxon>
        <taxon>Microbacterium</taxon>
    </lineage>
</organism>
<dbReference type="AlphaFoldDB" id="A0A6I6DYH1"/>
<reference evidence="3 4" key="1">
    <citation type="submission" date="2018-09" db="EMBL/GenBank/DDBJ databases">
        <title>Whole genome sequencing of Microbacterium oryzae strain MB-10T.</title>
        <authorList>
            <person name="Das S.K."/>
        </authorList>
    </citation>
    <scope>NUCLEOTIDE SEQUENCE [LARGE SCALE GENOMIC DNA]</scope>
    <source>
        <strain evidence="3 4">MB-10</strain>
    </source>
</reference>
<gene>
    <name evidence="3" type="ORF">D7D94_02825</name>
</gene>
<evidence type="ECO:0000313" key="4">
    <source>
        <dbReference type="Proteomes" id="UP000422989"/>
    </source>
</evidence>
<dbReference type="KEGG" id="moj:D7D94_02825"/>
<dbReference type="InterPro" id="IPR016161">
    <property type="entry name" value="Ald_DH/histidinol_DH"/>
</dbReference>
<accession>A0A6I6DYH1</accession>